<proteinExistence type="predicted"/>
<reference evidence="1" key="1">
    <citation type="submission" date="2022-09" db="EMBL/GenBank/DDBJ databases">
        <title>A Global Phylogenomic Analysis of the Shiitake Genus Lentinula.</title>
        <authorList>
            <consortium name="DOE Joint Genome Institute"/>
            <person name="Sierra-Patev S."/>
            <person name="Min B."/>
            <person name="Naranjo-Ortiz M."/>
            <person name="Looney B."/>
            <person name="Konkel Z."/>
            <person name="Slot J.C."/>
            <person name="Sakamoto Y."/>
            <person name="Steenwyk J.L."/>
            <person name="Rokas A."/>
            <person name="Carro J."/>
            <person name="Camarero S."/>
            <person name="Ferreira P."/>
            <person name="Molpeceres G."/>
            <person name="Ruiz-Duenas F.J."/>
            <person name="Serrano A."/>
            <person name="Henrissat B."/>
            <person name="Drula E."/>
            <person name="Hughes K.W."/>
            <person name="Mata J.L."/>
            <person name="Ishikawa N.K."/>
            <person name="Vargas-Isla R."/>
            <person name="Ushijima S."/>
            <person name="Smith C.A."/>
            <person name="Ahrendt S."/>
            <person name="Andreopoulos W."/>
            <person name="He G."/>
            <person name="Labutti K."/>
            <person name="Lipzen A."/>
            <person name="Ng V."/>
            <person name="Riley R."/>
            <person name="Sandor L."/>
            <person name="Barry K."/>
            <person name="Martinez A.T."/>
            <person name="Xiao Y."/>
            <person name="Gibbons J.G."/>
            <person name="Terashima K."/>
            <person name="Grigoriev I.V."/>
            <person name="Hibbett D.S."/>
        </authorList>
    </citation>
    <scope>NUCLEOTIDE SEQUENCE</scope>
    <source>
        <strain evidence="1">TMI1499</strain>
    </source>
</reference>
<sequence>MLFLTTLLPLITLALRVAAADLEQGIPLGSVSRPADVHLTSDPPPPHEAPEANPIIPTVHYGSNAQQSVSPPCLEEAEQQALAHVRQQMPHATNLRVFVGRLAEAKDRLQNYVKGVMPQCKIAVVVAGVIVLVVYAETECHRKDETIQCKHWRRNKLTDGLKIERCERLPIKIDACSNPFTTDRHLSSGTFEAPGGHVKMDSARMSYRRRLEWSDQTGRVADGEGGASNCGEEDEGCLKLRKYTSRDYVMKGQCLFCETQPPMYIQLFHRPINILQELLHQSWPSLRRASYLLVIPIPDSLPIGTSSTTPLAPVNPFREAKEGDFGAHSAADILDLLGDVHMREGADKRGEESAAYPNRREERRQHETVRRNLDQNVDLVVKNCWMRRRAR</sequence>
<gene>
    <name evidence="1" type="ORF">F5876DRAFT_66272</name>
</gene>
<evidence type="ECO:0000313" key="2">
    <source>
        <dbReference type="Proteomes" id="UP001163835"/>
    </source>
</evidence>
<name>A0ACC1TY75_9AGAR</name>
<organism evidence="1 2">
    <name type="scientific">Lentinula aff. lateritia</name>
    <dbReference type="NCBI Taxonomy" id="2804960"/>
    <lineage>
        <taxon>Eukaryota</taxon>
        <taxon>Fungi</taxon>
        <taxon>Dikarya</taxon>
        <taxon>Basidiomycota</taxon>
        <taxon>Agaricomycotina</taxon>
        <taxon>Agaricomycetes</taxon>
        <taxon>Agaricomycetidae</taxon>
        <taxon>Agaricales</taxon>
        <taxon>Marasmiineae</taxon>
        <taxon>Omphalotaceae</taxon>
        <taxon>Lentinula</taxon>
    </lineage>
</organism>
<dbReference type="EMBL" id="MU795143">
    <property type="protein sequence ID" value="KAJ3809682.1"/>
    <property type="molecule type" value="Genomic_DNA"/>
</dbReference>
<dbReference type="Proteomes" id="UP001163835">
    <property type="component" value="Unassembled WGS sequence"/>
</dbReference>
<accession>A0ACC1TY75</accession>
<comment type="caution">
    <text evidence="1">The sequence shown here is derived from an EMBL/GenBank/DDBJ whole genome shotgun (WGS) entry which is preliminary data.</text>
</comment>
<protein>
    <submittedName>
        <fullName evidence="1">Uncharacterized protein</fullName>
    </submittedName>
</protein>
<keyword evidence="2" id="KW-1185">Reference proteome</keyword>
<evidence type="ECO:0000313" key="1">
    <source>
        <dbReference type="EMBL" id="KAJ3809682.1"/>
    </source>
</evidence>